<dbReference type="EMBL" id="JACJVQ010000006">
    <property type="protein sequence ID" value="MBB6634150.1"/>
    <property type="molecule type" value="Genomic_DNA"/>
</dbReference>
<dbReference type="PANTHER" id="PTHR42756:SF1">
    <property type="entry name" value="TRANSCRIPTIONAL REPRESSOR OF EMRAB OPERON"/>
    <property type="match status" value="1"/>
</dbReference>
<reference evidence="5 6" key="1">
    <citation type="submission" date="2020-08" db="EMBL/GenBank/DDBJ databases">
        <title>Cohnella phylogeny.</title>
        <authorList>
            <person name="Dunlap C."/>
        </authorList>
    </citation>
    <scope>NUCLEOTIDE SEQUENCE [LARGE SCALE GENOMIC DNA]</scope>
    <source>
        <strain evidence="5 6">DSM 25241</strain>
    </source>
</reference>
<dbReference type="Pfam" id="PF01047">
    <property type="entry name" value="MarR"/>
    <property type="match status" value="1"/>
</dbReference>
<evidence type="ECO:0000256" key="1">
    <source>
        <dbReference type="ARBA" id="ARBA00023015"/>
    </source>
</evidence>
<keyword evidence="2" id="KW-0238">DNA-binding</keyword>
<name>A0A841SWA9_9BACL</name>
<dbReference type="InterPro" id="IPR000835">
    <property type="entry name" value="HTH_MarR-typ"/>
</dbReference>
<dbReference type="InterPro" id="IPR036390">
    <property type="entry name" value="WH_DNA-bd_sf"/>
</dbReference>
<dbReference type="PANTHER" id="PTHR42756">
    <property type="entry name" value="TRANSCRIPTIONAL REGULATOR, MARR"/>
    <property type="match status" value="1"/>
</dbReference>
<dbReference type="SUPFAM" id="SSF46785">
    <property type="entry name" value="Winged helix' DNA-binding domain"/>
    <property type="match status" value="1"/>
</dbReference>
<evidence type="ECO:0000256" key="3">
    <source>
        <dbReference type="ARBA" id="ARBA00023163"/>
    </source>
</evidence>
<dbReference type="InterPro" id="IPR023187">
    <property type="entry name" value="Tscrpt_reg_MarR-type_CS"/>
</dbReference>
<organism evidence="5 6">
    <name type="scientific">Cohnella thailandensis</name>
    <dbReference type="NCBI Taxonomy" id="557557"/>
    <lineage>
        <taxon>Bacteria</taxon>
        <taxon>Bacillati</taxon>
        <taxon>Bacillota</taxon>
        <taxon>Bacilli</taxon>
        <taxon>Bacillales</taxon>
        <taxon>Paenibacillaceae</taxon>
        <taxon>Cohnella</taxon>
    </lineage>
</organism>
<keyword evidence="6" id="KW-1185">Reference proteome</keyword>
<dbReference type="GO" id="GO:0003700">
    <property type="term" value="F:DNA-binding transcription factor activity"/>
    <property type="evidence" value="ECO:0007669"/>
    <property type="project" value="InterPro"/>
</dbReference>
<comment type="caution">
    <text evidence="5">The sequence shown here is derived from an EMBL/GenBank/DDBJ whole genome shotgun (WGS) entry which is preliminary data.</text>
</comment>
<dbReference type="AlphaFoldDB" id="A0A841SWA9"/>
<protein>
    <submittedName>
        <fullName evidence="5">MarR family transcriptional regulator</fullName>
    </submittedName>
</protein>
<dbReference type="GO" id="GO:0003677">
    <property type="term" value="F:DNA binding"/>
    <property type="evidence" value="ECO:0007669"/>
    <property type="project" value="UniProtKB-KW"/>
</dbReference>
<keyword evidence="1" id="KW-0805">Transcription regulation</keyword>
<evidence type="ECO:0000259" key="4">
    <source>
        <dbReference type="PROSITE" id="PS50995"/>
    </source>
</evidence>
<dbReference type="PRINTS" id="PR00598">
    <property type="entry name" value="HTHMARR"/>
</dbReference>
<dbReference type="InterPro" id="IPR036388">
    <property type="entry name" value="WH-like_DNA-bd_sf"/>
</dbReference>
<dbReference type="Proteomes" id="UP000535838">
    <property type="component" value="Unassembled WGS sequence"/>
</dbReference>
<evidence type="ECO:0000313" key="6">
    <source>
        <dbReference type="Proteomes" id="UP000535838"/>
    </source>
</evidence>
<dbReference type="RefSeq" id="WP_185119383.1">
    <property type="nucleotide sequence ID" value="NZ_JACJVQ010000006.1"/>
</dbReference>
<gene>
    <name evidence="5" type="ORF">H7B67_08520</name>
</gene>
<dbReference type="Gene3D" id="1.10.10.10">
    <property type="entry name" value="Winged helix-like DNA-binding domain superfamily/Winged helix DNA-binding domain"/>
    <property type="match status" value="1"/>
</dbReference>
<feature type="domain" description="HTH marR-type" evidence="4">
    <location>
        <begin position="11"/>
        <end position="147"/>
    </location>
</feature>
<evidence type="ECO:0000313" key="5">
    <source>
        <dbReference type="EMBL" id="MBB6634150.1"/>
    </source>
</evidence>
<dbReference type="PROSITE" id="PS01117">
    <property type="entry name" value="HTH_MARR_1"/>
    <property type="match status" value="1"/>
</dbReference>
<proteinExistence type="predicted"/>
<accession>A0A841SWA9</accession>
<evidence type="ECO:0000256" key="2">
    <source>
        <dbReference type="ARBA" id="ARBA00023125"/>
    </source>
</evidence>
<sequence>MSSKATSHNPAADVVQLLLHAARQVRQEFEVELASSNQPVQLSGPRGFLLLTVWEAEKIRMNELAIKLGLKARTITEQVDSLERDGFIKRTADPNDRRATLLMLTEEALRHMHHLKVVQEQISEKLLREFSAKQRIELVELLSKFINGKENESNR</sequence>
<dbReference type="SMART" id="SM00347">
    <property type="entry name" value="HTH_MARR"/>
    <property type="match status" value="1"/>
</dbReference>
<keyword evidence="3" id="KW-0804">Transcription</keyword>
<dbReference type="PROSITE" id="PS50995">
    <property type="entry name" value="HTH_MARR_2"/>
    <property type="match status" value="1"/>
</dbReference>